<dbReference type="PROSITE" id="PS50832">
    <property type="entry name" value="S1_IF1_TYPE"/>
    <property type="match status" value="1"/>
</dbReference>
<reference evidence="3" key="1">
    <citation type="journal article" date="2020" name="Nature">
        <title>Giant virus diversity and host interactions through global metagenomics.</title>
        <authorList>
            <person name="Schulz F."/>
            <person name="Roux S."/>
            <person name="Paez-Espino D."/>
            <person name="Jungbluth S."/>
            <person name="Walsh D.A."/>
            <person name="Denef V.J."/>
            <person name="McMahon K.D."/>
            <person name="Konstantinidis K.T."/>
            <person name="Eloe-Fadrosh E.A."/>
            <person name="Kyrpides N.C."/>
            <person name="Woyke T."/>
        </authorList>
    </citation>
    <scope>NUCLEOTIDE SEQUENCE</scope>
    <source>
        <strain evidence="3">GVMAG-M-3300023174-46</strain>
    </source>
</reference>
<dbReference type="AlphaFoldDB" id="A0A6C0DTA5"/>
<feature type="compositionally biased region" description="Acidic residues" evidence="1">
    <location>
        <begin position="147"/>
        <end position="175"/>
    </location>
</feature>
<feature type="region of interest" description="Disordered" evidence="1">
    <location>
        <begin position="147"/>
        <end position="186"/>
    </location>
</feature>
<dbReference type="InterPro" id="IPR001253">
    <property type="entry name" value="TIF_eIF-1A"/>
</dbReference>
<dbReference type="InterPro" id="IPR006196">
    <property type="entry name" value="RNA-binding_domain_S1_IF1"/>
</dbReference>
<sequence>MPPNAKGGKGYKKGKHTSDQEAKYVSCEEGQMYGRILKALGNRRFRVFCNDTKQRLCRLCGSMRKSEWVEEGKVVILSVRGYGTSTTGSSNVEEMGDILTIVDPRTYSKVKKEAGVNPMLFTNVEEQDAAEVKRKVIAVNSGNSLDIEDDLFDRGEEEEESEDSADAETESEEDYSGMNPQEKKLAIQKKYDEKTLLRGKDIQAARSTKYKEEDIDIDAI</sequence>
<dbReference type="GO" id="GO:0003743">
    <property type="term" value="F:translation initiation factor activity"/>
    <property type="evidence" value="ECO:0007669"/>
    <property type="project" value="InterPro"/>
</dbReference>
<evidence type="ECO:0000313" key="3">
    <source>
        <dbReference type="EMBL" id="QHT18435.1"/>
    </source>
</evidence>
<dbReference type="PANTHER" id="PTHR21668">
    <property type="entry name" value="EIF-1A"/>
    <property type="match status" value="1"/>
</dbReference>
<organism evidence="3">
    <name type="scientific">viral metagenome</name>
    <dbReference type="NCBI Taxonomy" id="1070528"/>
    <lineage>
        <taxon>unclassified sequences</taxon>
        <taxon>metagenomes</taxon>
        <taxon>organismal metagenomes</taxon>
    </lineage>
</organism>
<accession>A0A6C0DTA5</accession>
<evidence type="ECO:0000259" key="2">
    <source>
        <dbReference type="PROSITE" id="PS50832"/>
    </source>
</evidence>
<dbReference type="GO" id="GO:0003723">
    <property type="term" value="F:RNA binding"/>
    <property type="evidence" value="ECO:0007669"/>
    <property type="project" value="InterPro"/>
</dbReference>
<name>A0A6C0DTA5_9ZZZZ</name>
<dbReference type="HAMAP" id="MF_00216">
    <property type="entry name" value="aIF_1A"/>
    <property type="match status" value="1"/>
</dbReference>
<feature type="domain" description="S1-like" evidence="2">
    <location>
        <begin position="20"/>
        <end position="99"/>
    </location>
</feature>
<dbReference type="InterPro" id="IPR012340">
    <property type="entry name" value="NA-bd_OB-fold"/>
</dbReference>
<proteinExistence type="inferred from homology"/>
<dbReference type="Gene3D" id="2.40.50.140">
    <property type="entry name" value="Nucleic acid-binding proteins"/>
    <property type="match status" value="1"/>
</dbReference>
<dbReference type="Pfam" id="PF01176">
    <property type="entry name" value="eIF-1a"/>
    <property type="match status" value="1"/>
</dbReference>
<dbReference type="SMART" id="SM00652">
    <property type="entry name" value="eIF1a"/>
    <property type="match status" value="1"/>
</dbReference>
<evidence type="ECO:0000256" key="1">
    <source>
        <dbReference type="SAM" id="MobiDB-lite"/>
    </source>
</evidence>
<dbReference type="EMBL" id="MN739655">
    <property type="protein sequence ID" value="QHT18435.1"/>
    <property type="molecule type" value="Genomic_DNA"/>
</dbReference>
<dbReference type="SUPFAM" id="SSF50249">
    <property type="entry name" value="Nucleic acid-binding proteins"/>
    <property type="match status" value="1"/>
</dbReference>
<protein>
    <recommendedName>
        <fullName evidence="2">S1-like domain-containing protein</fullName>
    </recommendedName>
</protein>